<feature type="compositionally biased region" description="Basic residues" evidence="1">
    <location>
        <begin position="97"/>
        <end position="106"/>
    </location>
</feature>
<feature type="compositionally biased region" description="Polar residues" evidence="1">
    <location>
        <begin position="1"/>
        <end position="21"/>
    </location>
</feature>
<feature type="region of interest" description="Disordered" evidence="1">
    <location>
        <begin position="75"/>
        <end position="126"/>
    </location>
</feature>
<protein>
    <submittedName>
        <fullName evidence="2">Uncharacterized protein</fullName>
    </submittedName>
</protein>
<name>A0A182SH15_9DIPT</name>
<reference evidence="2" key="2">
    <citation type="submission" date="2020-05" db="UniProtKB">
        <authorList>
            <consortium name="EnsemblMetazoa"/>
        </authorList>
    </citation>
    <scope>IDENTIFICATION</scope>
    <source>
        <strain evidence="2">maculatus3</strain>
    </source>
</reference>
<accession>A0A182SH15</accession>
<feature type="compositionally biased region" description="Polar residues" evidence="1">
    <location>
        <begin position="39"/>
        <end position="61"/>
    </location>
</feature>
<feature type="compositionally biased region" description="Low complexity" evidence="1">
    <location>
        <begin position="107"/>
        <end position="121"/>
    </location>
</feature>
<evidence type="ECO:0000313" key="2">
    <source>
        <dbReference type="EnsemblMetazoa" id="AMAM006612-PA"/>
    </source>
</evidence>
<proteinExistence type="predicted"/>
<feature type="region of interest" description="Disordered" evidence="1">
    <location>
        <begin position="1"/>
        <end position="61"/>
    </location>
</feature>
<evidence type="ECO:0000313" key="3">
    <source>
        <dbReference type="Proteomes" id="UP000075901"/>
    </source>
</evidence>
<organism evidence="2 3">
    <name type="scientific">Anopheles maculatus</name>
    <dbReference type="NCBI Taxonomy" id="74869"/>
    <lineage>
        <taxon>Eukaryota</taxon>
        <taxon>Metazoa</taxon>
        <taxon>Ecdysozoa</taxon>
        <taxon>Arthropoda</taxon>
        <taxon>Hexapoda</taxon>
        <taxon>Insecta</taxon>
        <taxon>Pterygota</taxon>
        <taxon>Neoptera</taxon>
        <taxon>Endopterygota</taxon>
        <taxon>Diptera</taxon>
        <taxon>Nematocera</taxon>
        <taxon>Culicoidea</taxon>
        <taxon>Culicidae</taxon>
        <taxon>Anophelinae</taxon>
        <taxon>Anopheles</taxon>
        <taxon>Anopheles maculatus group</taxon>
    </lineage>
</organism>
<reference evidence="3" key="1">
    <citation type="submission" date="2013-09" db="EMBL/GenBank/DDBJ databases">
        <title>The Genome Sequence of Anopheles maculatus species B.</title>
        <authorList>
            <consortium name="The Broad Institute Genomics Platform"/>
            <person name="Neafsey D.E."/>
            <person name="Besansky N."/>
            <person name="Howell P."/>
            <person name="Walton C."/>
            <person name="Young S.K."/>
            <person name="Zeng Q."/>
            <person name="Gargeya S."/>
            <person name="Fitzgerald M."/>
            <person name="Haas B."/>
            <person name="Abouelleil A."/>
            <person name="Allen A.W."/>
            <person name="Alvarado L."/>
            <person name="Arachchi H.M."/>
            <person name="Berlin A.M."/>
            <person name="Chapman S.B."/>
            <person name="Gainer-Dewar J."/>
            <person name="Goldberg J."/>
            <person name="Griggs A."/>
            <person name="Gujja S."/>
            <person name="Hansen M."/>
            <person name="Howarth C."/>
            <person name="Imamovic A."/>
            <person name="Ireland A."/>
            <person name="Larimer J."/>
            <person name="McCowan C."/>
            <person name="Murphy C."/>
            <person name="Pearson M."/>
            <person name="Poon T.W."/>
            <person name="Priest M."/>
            <person name="Roberts A."/>
            <person name="Saif S."/>
            <person name="Shea T."/>
            <person name="Sisk P."/>
            <person name="Sykes S."/>
            <person name="Wortman J."/>
            <person name="Nusbaum C."/>
            <person name="Birren B."/>
        </authorList>
    </citation>
    <scope>NUCLEOTIDE SEQUENCE [LARGE SCALE GENOMIC DNA]</scope>
    <source>
        <strain evidence="3">maculatus3</strain>
    </source>
</reference>
<dbReference type="AlphaFoldDB" id="A0A182SH15"/>
<dbReference type="VEuPathDB" id="VectorBase:AMAM006612"/>
<dbReference type="Proteomes" id="UP000075901">
    <property type="component" value="Unassembled WGS sequence"/>
</dbReference>
<evidence type="ECO:0000256" key="1">
    <source>
        <dbReference type="SAM" id="MobiDB-lite"/>
    </source>
</evidence>
<keyword evidence="3" id="KW-1185">Reference proteome</keyword>
<sequence length="219" mass="23651">MKIANSSTPGTSGASRINQTHSTSSTSSTLDASYGVDSLQETGHTSSPTDPLSIPSSNGASNTLRYLRKQNLTTTIPTTMANGPTIDLVAPSGSSSHGHHHGHHANQHGQQYQNHQGSSNGAATALDGTGQLNLDSLFGNISIDNYEFDDNATIQSFSLIEEKFKTSFDQIQEKLDAELPFDEEQIKWQNNIMTNDSSNEIGDKLLTETNVRSPLKQIF</sequence>
<dbReference type="EnsemblMetazoa" id="AMAM006612-RA">
    <property type="protein sequence ID" value="AMAM006612-PA"/>
    <property type="gene ID" value="AMAM006612"/>
</dbReference>